<dbReference type="AlphaFoldDB" id="A0A8C4N5A9"/>
<dbReference type="SUPFAM" id="SSF47050">
    <property type="entry name" value="VHP, Villin headpiece domain"/>
    <property type="match status" value="1"/>
</dbReference>
<organism evidence="7 8">
    <name type="scientific">Eptatretus burgeri</name>
    <name type="common">Inshore hagfish</name>
    <dbReference type="NCBI Taxonomy" id="7764"/>
    <lineage>
        <taxon>Eukaryota</taxon>
        <taxon>Metazoa</taxon>
        <taxon>Chordata</taxon>
        <taxon>Craniata</taxon>
        <taxon>Vertebrata</taxon>
        <taxon>Cyclostomata</taxon>
        <taxon>Myxini</taxon>
        <taxon>Myxiniformes</taxon>
        <taxon>Myxinidae</taxon>
        <taxon>Eptatretinae</taxon>
        <taxon>Eptatretus</taxon>
    </lineage>
</organism>
<feature type="compositionally biased region" description="Low complexity" evidence="5">
    <location>
        <begin position="74"/>
        <end position="94"/>
    </location>
</feature>
<dbReference type="OMA" id="XDGRERE"/>
<keyword evidence="2" id="KW-0963">Cytoplasm</keyword>
<feature type="region of interest" description="Disordered" evidence="5">
    <location>
        <begin position="315"/>
        <end position="382"/>
    </location>
</feature>
<evidence type="ECO:0000259" key="6">
    <source>
        <dbReference type="PROSITE" id="PS51089"/>
    </source>
</evidence>
<evidence type="ECO:0000256" key="3">
    <source>
        <dbReference type="ARBA" id="ARBA00022553"/>
    </source>
</evidence>
<proteinExistence type="predicted"/>
<dbReference type="Gene3D" id="2.10.110.10">
    <property type="entry name" value="Cysteine Rich Protein"/>
    <property type="match status" value="1"/>
</dbReference>
<reference evidence="7" key="2">
    <citation type="submission" date="2025-09" db="UniProtKB">
        <authorList>
            <consortium name="Ensembl"/>
        </authorList>
    </citation>
    <scope>IDENTIFICATION</scope>
</reference>
<dbReference type="GeneTree" id="ENSGT00950000182850"/>
<dbReference type="InterPro" id="IPR032402">
    <property type="entry name" value="AbLIM_anchor"/>
</dbReference>
<dbReference type="GO" id="GO:0030032">
    <property type="term" value="P:lamellipodium assembly"/>
    <property type="evidence" value="ECO:0007669"/>
    <property type="project" value="TreeGrafter"/>
</dbReference>
<keyword evidence="8" id="KW-1185">Reference proteome</keyword>
<protein>
    <recommendedName>
        <fullName evidence="6">HP domain-containing protein</fullName>
    </recommendedName>
</protein>
<dbReference type="GO" id="GO:0051015">
    <property type="term" value="F:actin filament binding"/>
    <property type="evidence" value="ECO:0007669"/>
    <property type="project" value="TreeGrafter"/>
</dbReference>
<feature type="region of interest" description="Disordered" evidence="5">
    <location>
        <begin position="263"/>
        <end position="295"/>
    </location>
</feature>
<feature type="compositionally biased region" description="Low complexity" evidence="5">
    <location>
        <begin position="322"/>
        <end position="335"/>
    </location>
</feature>
<keyword evidence="3" id="KW-0597">Phosphoprotein</keyword>
<dbReference type="PANTHER" id="PTHR24213">
    <property type="entry name" value="ACTIN-BINDING LIM PROTEIN"/>
    <property type="match status" value="1"/>
</dbReference>
<evidence type="ECO:0000313" key="7">
    <source>
        <dbReference type="Ensembl" id="ENSEBUP00000001292.1"/>
    </source>
</evidence>
<dbReference type="InterPro" id="IPR036886">
    <property type="entry name" value="Villin_headpiece_dom_sf"/>
</dbReference>
<dbReference type="InterPro" id="IPR003128">
    <property type="entry name" value="Villin_headpiece"/>
</dbReference>
<evidence type="ECO:0000256" key="2">
    <source>
        <dbReference type="ARBA" id="ARBA00022490"/>
    </source>
</evidence>
<sequence>MCISSTRQKSFLIGNFHRRKEAGDKRYHPNCARCFRCHRMFSEGEEMFLQGSSVWHPDCKKAAKSEERKRQRVSSEMVPSHPSSSPSGSPSHSVYARVDNEMLDYKDLAAIPRVKAIYDIERPDLITYEPHYLADRIEQSSRTISPTFYHEPHMDSHEHLEHHYSSHRTVTSPSYMRRSYAPSAAHSPQHFHCPDDSSNIYRKPPVYKQYESSMVCGPDHLVGEEVIQSAKFPAAHPPDPGQPAKIEMDYWPCPPSLAAVEWRRRRGARTAEDDTEEDEEEEMRRRHAIHEHNLSKVQSGLGQLILREEMDRLSAPCDLDPRSSSRTPSASSEPAQRTRYDSPLNASPSRRLCREDPDSPSKSSSLPGYNRNGIQRVSLHGRLKSTKNMSGYRGDPFEHAVATGSHAYRMEKGISMPNMLEPKIYPYEMLTVSSRGRCRLPKDVDRTRLERHLSPAEFRHRFGMSIQEFDRFPLWKRNDMKRKLHLF</sequence>
<keyword evidence="4" id="KW-0677">Repeat</keyword>
<feature type="domain" description="HP" evidence="6">
    <location>
        <begin position="419"/>
        <end position="487"/>
    </location>
</feature>
<feature type="region of interest" description="Disordered" evidence="5">
    <location>
        <begin position="179"/>
        <end position="198"/>
    </location>
</feature>
<accession>A0A8C4N5A9</accession>
<name>A0A8C4N5A9_EPTBU</name>
<dbReference type="SUPFAM" id="SSF57716">
    <property type="entry name" value="Glucocorticoid receptor-like (DNA-binding domain)"/>
    <property type="match status" value="1"/>
</dbReference>
<evidence type="ECO:0000256" key="1">
    <source>
        <dbReference type="ARBA" id="ARBA00004496"/>
    </source>
</evidence>
<feature type="region of interest" description="Disordered" evidence="5">
    <location>
        <begin position="64"/>
        <end position="94"/>
    </location>
</feature>
<dbReference type="InterPro" id="IPR051618">
    <property type="entry name" value="Actin-binding_LIM"/>
</dbReference>
<evidence type="ECO:0000256" key="4">
    <source>
        <dbReference type="ARBA" id="ARBA00022737"/>
    </source>
</evidence>
<dbReference type="PROSITE" id="PS51089">
    <property type="entry name" value="HP"/>
    <property type="match status" value="1"/>
</dbReference>
<evidence type="ECO:0000256" key="5">
    <source>
        <dbReference type="SAM" id="MobiDB-lite"/>
    </source>
</evidence>
<dbReference type="Proteomes" id="UP000694388">
    <property type="component" value="Unplaced"/>
</dbReference>
<comment type="subcellular location">
    <subcellularLocation>
        <location evidence="1">Cytoplasm</location>
    </subcellularLocation>
</comment>
<dbReference type="Ensembl" id="ENSEBUT00000001614.1">
    <property type="protein sequence ID" value="ENSEBUP00000001292.1"/>
    <property type="gene ID" value="ENSEBUG00000001164.1"/>
</dbReference>
<dbReference type="GO" id="GO:0005737">
    <property type="term" value="C:cytoplasm"/>
    <property type="evidence" value="ECO:0007669"/>
    <property type="project" value="UniProtKB-SubCell"/>
</dbReference>
<dbReference type="Gene3D" id="1.10.950.10">
    <property type="entry name" value="Villin headpiece domain"/>
    <property type="match status" value="1"/>
</dbReference>
<dbReference type="FunFam" id="1.10.950.10:FF:000001">
    <property type="entry name" value="actin-binding LIM protein 1 isoform X2"/>
    <property type="match status" value="1"/>
</dbReference>
<reference evidence="7" key="1">
    <citation type="submission" date="2025-08" db="UniProtKB">
        <authorList>
            <consortium name="Ensembl"/>
        </authorList>
    </citation>
    <scope>IDENTIFICATION</scope>
</reference>
<dbReference type="Pfam" id="PF16182">
    <property type="entry name" value="AbLIM_anchor"/>
    <property type="match status" value="1"/>
</dbReference>
<dbReference type="GO" id="GO:0015629">
    <property type="term" value="C:actin cytoskeleton"/>
    <property type="evidence" value="ECO:0007669"/>
    <property type="project" value="TreeGrafter"/>
</dbReference>
<evidence type="ECO:0000313" key="8">
    <source>
        <dbReference type="Proteomes" id="UP000694388"/>
    </source>
</evidence>
<dbReference type="Pfam" id="PF02209">
    <property type="entry name" value="VHP"/>
    <property type="match status" value="1"/>
</dbReference>
<dbReference type="PANTHER" id="PTHR24213:SF9">
    <property type="entry name" value="UNCOORDINATED 115A, ISOFORM B-RELATED"/>
    <property type="match status" value="1"/>
</dbReference>
<dbReference type="SMART" id="SM00153">
    <property type="entry name" value="VHP"/>
    <property type="match status" value="1"/>
</dbReference>
<dbReference type="GO" id="GO:0007010">
    <property type="term" value="P:cytoskeleton organization"/>
    <property type="evidence" value="ECO:0007669"/>
    <property type="project" value="InterPro"/>
</dbReference>